<accession>A0AAV1R4K6</accession>
<comment type="caution">
    <text evidence="3">The sequence shown here is derived from an EMBL/GenBank/DDBJ whole genome shotgun (WGS) entry which is preliminary data.</text>
</comment>
<proteinExistence type="predicted"/>
<feature type="chain" id="PRO_5043348389" evidence="2">
    <location>
        <begin position="26"/>
        <end position="126"/>
    </location>
</feature>
<protein>
    <submittedName>
        <fullName evidence="3">Uncharacterized protein</fullName>
    </submittedName>
</protein>
<dbReference type="AlphaFoldDB" id="A0AAV1R4K6"/>
<feature type="region of interest" description="Disordered" evidence="1">
    <location>
        <begin position="76"/>
        <end position="126"/>
    </location>
</feature>
<evidence type="ECO:0000256" key="1">
    <source>
        <dbReference type="SAM" id="MobiDB-lite"/>
    </source>
</evidence>
<dbReference type="Proteomes" id="UP001314170">
    <property type="component" value="Unassembled WGS sequence"/>
</dbReference>
<evidence type="ECO:0000313" key="4">
    <source>
        <dbReference type="Proteomes" id="UP001314170"/>
    </source>
</evidence>
<name>A0AAV1R4K6_9ROSI</name>
<evidence type="ECO:0000256" key="2">
    <source>
        <dbReference type="SAM" id="SignalP"/>
    </source>
</evidence>
<dbReference type="EMBL" id="CAWUPB010000871">
    <property type="protein sequence ID" value="CAK7327933.1"/>
    <property type="molecule type" value="Genomic_DNA"/>
</dbReference>
<reference evidence="3 4" key="1">
    <citation type="submission" date="2024-01" db="EMBL/GenBank/DDBJ databases">
        <authorList>
            <person name="Waweru B."/>
        </authorList>
    </citation>
    <scope>NUCLEOTIDE SEQUENCE [LARGE SCALE GENOMIC DNA]</scope>
</reference>
<evidence type="ECO:0000313" key="3">
    <source>
        <dbReference type="EMBL" id="CAK7327933.1"/>
    </source>
</evidence>
<sequence length="126" mass="13626">MARGVAWISVRILFMFNPTVHNVLSSKVVGQRNRLADEAEEVVSWAEIFEKLAPTLCRACSNMLVFLFPPELGIPNPEPDGVTSGNGLEGGVFPDEDDGVPGALQDGPIPEKQSSLEKKTAKISTF</sequence>
<keyword evidence="4" id="KW-1185">Reference proteome</keyword>
<organism evidence="3 4">
    <name type="scientific">Dovyalis caffra</name>
    <dbReference type="NCBI Taxonomy" id="77055"/>
    <lineage>
        <taxon>Eukaryota</taxon>
        <taxon>Viridiplantae</taxon>
        <taxon>Streptophyta</taxon>
        <taxon>Embryophyta</taxon>
        <taxon>Tracheophyta</taxon>
        <taxon>Spermatophyta</taxon>
        <taxon>Magnoliopsida</taxon>
        <taxon>eudicotyledons</taxon>
        <taxon>Gunneridae</taxon>
        <taxon>Pentapetalae</taxon>
        <taxon>rosids</taxon>
        <taxon>fabids</taxon>
        <taxon>Malpighiales</taxon>
        <taxon>Salicaceae</taxon>
        <taxon>Flacourtieae</taxon>
        <taxon>Dovyalis</taxon>
    </lineage>
</organism>
<gene>
    <name evidence="3" type="ORF">DCAF_LOCUS5651</name>
</gene>
<keyword evidence="2" id="KW-0732">Signal</keyword>
<feature type="signal peptide" evidence="2">
    <location>
        <begin position="1"/>
        <end position="25"/>
    </location>
</feature>